<keyword evidence="2" id="KW-1185">Reference proteome</keyword>
<dbReference type="EMBL" id="JBJKBG010000005">
    <property type="protein sequence ID" value="KAL3738875.1"/>
    <property type="molecule type" value="Genomic_DNA"/>
</dbReference>
<evidence type="ECO:0000313" key="1">
    <source>
        <dbReference type="EMBL" id="KAL3738875.1"/>
    </source>
</evidence>
<dbReference type="Proteomes" id="UP001634007">
    <property type="component" value="Unassembled WGS sequence"/>
</dbReference>
<accession>A0ABD3KG12</accession>
<dbReference type="AlphaFoldDB" id="A0ABD3KG12"/>
<proteinExistence type="predicted"/>
<reference evidence="1 2" key="1">
    <citation type="submission" date="2024-11" db="EMBL/GenBank/DDBJ databases">
        <title>Chromosome-level genome assembly of Eucalyptus globulus Labill. provides insights into its genome evolution.</title>
        <authorList>
            <person name="Li X."/>
        </authorList>
    </citation>
    <scope>NUCLEOTIDE SEQUENCE [LARGE SCALE GENOMIC DNA]</scope>
    <source>
        <strain evidence="1">CL2024</strain>
        <tissue evidence="1">Fresh tender leaves</tissue>
    </source>
</reference>
<organism evidence="1 2">
    <name type="scientific">Eucalyptus globulus</name>
    <name type="common">Tasmanian blue gum</name>
    <dbReference type="NCBI Taxonomy" id="34317"/>
    <lineage>
        <taxon>Eukaryota</taxon>
        <taxon>Viridiplantae</taxon>
        <taxon>Streptophyta</taxon>
        <taxon>Embryophyta</taxon>
        <taxon>Tracheophyta</taxon>
        <taxon>Spermatophyta</taxon>
        <taxon>Magnoliopsida</taxon>
        <taxon>eudicotyledons</taxon>
        <taxon>Gunneridae</taxon>
        <taxon>Pentapetalae</taxon>
        <taxon>rosids</taxon>
        <taxon>malvids</taxon>
        <taxon>Myrtales</taxon>
        <taxon>Myrtaceae</taxon>
        <taxon>Myrtoideae</taxon>
        <taxon>Eucalypteae</taxon>
        <taxon>Eucalyptus</taxon>
    </lineage>
</organism>
<evidence type="ECO:0000313" key="2">
    <source>
        <dbReference type="Proteomes" id="UP001634007"/>
    </source>
</evidence>
<sequence length="116" mass="12900">MKLDTEESTWLRELACWLTRQETKLSGGWAWAAEKRSGGAAGDGFGQQNMESVSMEDFARMEEHADAVAAGESSIVAGHAQPRKKKKGSWRWASWAWRCRGVNFTGVFFSLIDQGS</sequence>
<gene>
    <name evidence="1" type="ORF">ACJRO7_020278</name>
</gene>
<protein>
    <submittedName>
        <fullName evidence="1">Uncharacterized protein</fullName>
    </submittedName>
</protein>
<comment type="caution">
    <text evidence="1">The sequence shown here is derived from an EMBL/GenBank/DDBJ whole genome shotgun (WGS) entry which is preliminary data.</text>
</comment>
<name>A0ABD3KG12_EUCGL</name>